<evidence type="ECO:0000313" key="2">
    <source>
        <dbReference type="EMBL" id="KAK6515005.1"/>
    </source>
</evidence>
<proteinExistence type="predicted"/>
<organism evidence="2 3">
    <name type="scientific">Arthrobotrys conoides</name>
    <dbReference type="NCBI Taxonomy" id="74498"/>
    <lineage>
        <taxon>Eukaryota</taxon>
        <taxon>Fungi</taxon>
        <taxon>Dikarya</taxon>
        <taxon>Ascomycota</taxon>
        <taxon>Pezizomycotina</taxon>
        <taxon>Orbiliomycetes</taxon>
        <taxon>Orbiliales</taxon>
        <taxon>Orbiliaceae</taxon>
        <taxon>Arthrobotrys</taxon>
    </lineage>
</organism>
<sequence>MYMASRHWQPGHLLLASTFFQYLQPVRGFFWIKAVTLPGEYNLDIDEFVTASTTFKPLSLTEWRDCVRDIQFSAEDYASLRESWCSFGASFSIQKNSWSIHTTTDPDKIDTHNPRWHSYDSFGSNLPKIERAIIGGDPRNYLSMGTSFPNNENLVRHEELRWKVYRPVEDETGRTETGLTTSVYIANARNPTFSEMYPKTYFESVSSLALPLDNTGIKKYIGDFLVTEVTTSHEQPYDDDALQEGDFLVLEGAREHIQVCFQEMTRRAYNDDTYRPDIRASYLELYSGRNPRRRWDIIGCVEVVLRVYKDLPTPRRNPNEPTVYVEQPLLVEKLPGYVGNRNRNTNGPMRVEDFDPNLMLPIAEFFSLFDLDEGRQEEMGMSPRFGGTESEIPSIPVSNEIPLNPVSNEIQQGIWDESLGTYLREQGGPYDESFQPEGPMAMRSPSFGPENFQSQNTDNPSVHILPTQTQERLLLDIFGEEDETGFDGTDIPDIFGDIEDLVNQLEPEPLQSMNANRGSMEIERDFEKGIWEGDLLDNPFQDLNSENGRLTDLSTKGDIQRWHQFWDKVQLPEDEDYLRGPYFTKEDEKPITEDLQFDLSLQEADEQESEEAEKKPEWRFPTTAEEKPRRLQPAQYAEVHNYYSNRAGDPKPGRGKWIDAQLMLRRLQLGKFDQVPNDIKYLLPGNPEIMFRDQDRGSQ</sequence>
<protein>
    <submittedName>
        <fullName evidence="2">Uncharacterized protein</fullName>
    </submittedName>
</protein>
<feature type="compositionally biased region" description="Basic and acidic residues" evidence="1">
    <location>
        <begin position="612"/>
        <end position="629"/>
    </location>
</feature>
<dbReference type="AlphaFoldDB" id="A0AAN8NFK1"/>
<evidence type="ECO:0000256" key="1">
    <source>
        <dbReference type="SAM" id="MobiDB-lite"/>
    </source>
</evidence>
<reference evidence="2 3" key="1">
    <citation type="submission" date="2019-10" db="EMBL/GenBank/DDBJ databases">
        <authorList>
            <person name="Palmer J.M."/>
        </authorList>
    </citation>
    <scope>NUCLEOTIDE SEQUENCE [LARGE SCALE GENOMIC DNA]</scope>
    <source>
        <strain evidence="2 3">TWF506</strain>
    </source>
</reference>
<comment type="caution">
    <text evidence="2">The sequence shown here is derived from an EMBL/GenBank/DDBJ whole genome shotgun (WGS) entry which is preliminary data.</text>
</comment>
<evidence type="ECO:0000313" key="3">
    <source>
        <dbReference type="Proteomes" id="UP001307849"/>
    </source>
</evidence>
<feature type="region of interest" description="Disordered" evidence="1">
    <location>
        <begin position="602"/>
        <end position="631"/>
    </location>
</feature>
<dbReference type="Proteomes" id="UP001307849">
    <property type="component" value="Unassembled WGS sequence"/>
</dbReference>
<accession>A0AAN8NFK1</accession>
<keyword evidence="3" id="KW-1185">Reference proteome</keyword>
<name>A0AAN8NFK1_9PEZI</name>
<gene>
    <name evidence="2" type="ORF">TWF506_007360</name>
</gene>
<dbReference type="EMBL" id="JAVHJM010000004">
    <property type="protein sequence ID" value="KAK6515005.1"/>
    <property type="molecule type" value="Genomic_DNA"/>
</dbReference>